<dbReference type="PANTHER" id="PTHR47917:SF1">
    <property type="entry name" value="COENZYME F420:L-GLUTAMATE LIGASE"/>
    <property type="match status" value="1"/>
</dbReference>
<accession>A0A2H0UEK6</accession>
<dbReference type="Gene3D" id="3.30.1330.100">
    <property type="entry name" value="CofE-like"/>
    <property type="match status" value="1"/>
</dbReference>
<name>A0A2H0UEK6_9BACT</name>
<dbReference type="Pfam" id="PF01996">
    <property type="entry name" value="F420_ligase"/>
    <property type="match status" value="1"/>
</dbReference>
<evidence type="ECO:0000313" key="3">
    <source>
        <dbReference type="Proteomes" id="UP000229344"/>
    </source>
</evidence>
<dbReference type="SUPFAM" id="SSF144010">
    <property type="entry name" value="CofE-like"/>
    <property type="match status" value="1"/>
</dbReference>
<sequence length="239" mass="26555">MQYIPIHTRTLTPPQDDLFAVLDESLTDVKDSDVILITSKVVSIHHGCCVQIEGTDKEKLVAAEADGVQYVDYRDKPLTIVHNAFISSAGIDESNGNGYYVLLPESPYDDAKKIWQHLRTKHSVQNLGVIITDSHSLPFRYGAMSIAIGFYGFHPVDSHRGKKDIFGRELKFSSTNIVDSLAAGSAVVAGECDERQPVIVARNVPNLVFIEDDARAELIVKREDDIYRGLFGGFTFKEK</sequence>
<dbReference type="EMBL" id="PFBI01000003">
    <property type="protein sequence ID" value="PIR84858.1"/>
    <property type="molecule type" value="Genomic_DNA"/>
</dbReference>
<proteinExistence type="predicted"/>
<organism evidence="2 3">
    <name type="scientific">Candidatus Kaiserbacteria bacterium CG10_big_fil_rev_8_21_14_0_10_47_16</name>
    <dbReference type="NCBI Taxonomy" id="1974608"/>
    <lineage>
        <taxon>Bacteria</taxon>
        <taxon>Candidatus Kaiseribacteriota</taxon>
    </lineage>
</organism>
<dbReference type="Proteomes" id="UP000229344">
    <property type="component" value="Unassembled WGS sequence"/>
</dbReference>
<dbReference type="InterPro" id="IPR002847">
    <property type="entry name" value="F420-0_gamma-glut_ligase-dom"/>
</dbReference>
<gene>
    <name evidence="2" type="ORF">COU16_00525</name>
</gene>
<feature type="domain" description="Coenzyme F420:L-glutamate ligase-like" evidence="1">
    <location>
        <begin position="14"/>
        <end position="203"/>
    </location>
</feature>
<evidence type="ECO:0000313" key="2">
    <source>
        <dbReference type="EMBL" id="PIR84858.1"/>
    </source>
</evidence>
<reference evidence="3" key="1">
    <citation type="submission" date="2017-09" db="EMBL/GenBank/DDBJ databases">
        <title>Depth-based differentiation of microbial function through sediment-hosted aquifers and enrichment of novel symbionts in the deep terrestrial subsurface.</title>
        <authorList>
            <person name="Probst A.J."/>
            <person name="Ladd B."/>
            <person name="Jarett J.K."/>
            <person name="Geller-Mcgrath D.E."/>
            <person name="Sieber C.M.K."/>
            <person name="Emerson J.B."/>
            <person name="Anantharaman K."/>
            <person name="Thomas B.C."/>
            <person name="Malmstrom R."/>
            <person name="Stieglmeier M."/>
            <person name="Klingl A."/>
            <person name="Woyke T."/>
            <person name="Ryan C.M."/>
            <person name="Banfield J.F."/>
        </authorList>
    </citation>
    <scope>NUCLEOTIDE SEQUENCE [LARGE SCALE GENOMIC DNA]</scope>
</reference>
<evidence type="ECO:0000259" key="1">
    <source>
        <dbReference type="Pfam" id="PF01996"/>
    </source>
</evidence>
<comment type="caution">
    <text evidence="2">The sequence shown here is derived from an EMBL/GenBank/DDBJ whole genome shotgun (WGS) entry which is preliminary data.</text>
</comment>
<dbReference type="GO" id="GO:0052618">
    <property type="term" value="F:coenzyme F420-0:L-glutamate ligase activity"/>
    <property type="evidence" value="ECO:0007669"/>
    <property type="project" value="TreeGrafter"/>
</dbReference>
<dbReference type="PANTHER" id="PTHR47917">
    <property type="match status" value="1"/>
</dbReference>
<protein>
    <recommendedName>
        <fullName evidence="1">Coenzyme F420:L-glutamate ligase-like domain-containing protein</fullName>
    </recommendedName>
</protein>
<dbReference type="AlphaFoldDB" id="A0A2H0UEK6"/>